<sequence length="154" mass="17399">MWNTSLLLLLTILAGGCVHAPQSLIALSDSSTDDLSLVARIAEDRERPIVLRGLDGVPLQSLRVPNALGEYAYVVNSGRHVLWLKNMPYAHPLMPQRIRCYKMQADLEKGMRYLLREEADTKRALLLKKETGETVSIGELVDEPLVFVRECKWQ</sequence>
<protein>
    <submittedName>
        <fullName evidence="1">Uncharacterized protein</fullName>
    </submittedName>
</protein>
<gene>
    <name evidence="1" type="ORF">DFR35_1293</name>
</gene>
<name>A0A497XCH0_9PROT</name>
<dbReference type="EMBL" id="RCCI01000005">
    <property type="protein sequence ID" value="RLJ64652.1"/>
    <property type="molecule type" value="Genomic_DNA"/>
</dbReference>
<evidence type="ECO:0000313" key="1">
    <source>
        <dbReference type="EMBL" id="RLJ64652.1"/>
    </source>
</evidence>
<comment type="caution">
    <text evidence="1">The sequence shown here is derived from an EMBL/GenBank/DDBJ whole genome shotgun (WGS) entry which is preliminary data.</text>
</comment>
<proteinExistence type="predicted"/>
<dbReference type="AlphaFoldDB" id="A0A497XCH0"/>
<reference evidence="1 2" key="1">
    <citation type="submission" date="2018-10" db="EMBL/GenBank/DDBJ databases">
        <title>Genomic Encyclopedia of Type Strains, Phase IV (KMG-IV): sequencing the most valuable type-strain genomes for metagenomic binning, comparative biology and taxonomic classification.</title>
        <authorList>
            <person name="Goeker M."/>
        </authorList>
    </citation>
    <scope>NUCLEOTIDE SEQUENCE [LARGE SCALE GENOMIC DNA]</scope>
    <source>
        <strain evidence="1 2">DSM 26916</strain>
    </source>
</reference>
<keyword evidence="2" id="KW-1185">Reference proteome</keyword>
<dbReference type="Proteomes" id="UP000268908">
    <property type="component" value="Unassembled WGS sequence"/>
</dbReference>
<organism evidence="1 2">
    <name type="scientific">Sulfurisoma sediminicola</name>
    <dbReference type="NCBI Taxonomy" id="1381557"/>
    <lineage>
        <taxon>Bacteria</taxon>
        <taxon>Pseudomonadati</taxon>
        <taxon>Pseudomonadota</taxon>
        <taxon>Betaproteobacteria</taxon>
        <taxon>Nitrosomonadales</taxon>
        <taxon>Sterolibacteriaceae</taxon>
        <taxon>Sulfurisoma</taxon>
    </lineage>
</organism>
<accession>A0A497XCH0</accession>
<evidence type="ECO:0000313" key="2">
    <source>
        <dbReference type="Proteomes" id="UP000268908"/>
    </source>
</evidence>